<organism evidence="2 3">
    <name type="scientific">Glycomyces buryatensis</name>
    <dbReference type="NCBI Taxonomy" id="2570927"/>
    <lineage>
        <taxon>Bacteria</taxon>
        <taxon>Bacillati</taxon>
        <taxon>Actinomycetota</taxon>
        <taxon>Actinomycetes</taxon>
        <taxon>Glycomycetales</taxon>
        <taxon>Glycomycetaceae</taxon>
        <taxon>Glycomyces</taxon>
    </lineage>
</organism>
<accession>A0A4S8QJR6</accession>
<evidence type="ECO:0000256" key="1">
    <source>
        <dbReference type="SAM" id="MobiDB-lite"/>
    </source>
</evidence>
<gene>
    <name evidence="2" type="ORF">FAB82_01875</name>
</gene>
<keyword evidence="3" id="KW-1185">Reference proteome</keyword>
<evidence type="ECO:0000313" key="2">
    <source>
        <dbReference type="EMBL" id="THV43245.1"/>
    </source>
</evidence>
<proteinExistence type="predicted"/>
<reference evidence="3" key="1">
    <citation type="submission" date="2019-04" db="EMBL/GenBank/DDBJ databases">
        <title>Nocardioides xinjiangensis sp. nov.</title>
        <authorList>
            <person name="Liu S."/>
        </authorList>
    </citation>
    <scope>NUCLEOTIDE SEQUENCE [LARGE SCALE GENOMIC DNA]</scope>
    <source>
        <strain evidence="3">18</strain>
    </source>
</reference>
<dbReference type="Proteomes" id="UP000308760">
    <property type="component" value="Unassembled WGS sequence"/>
</dbReference>
<feature type="compositionally biased region" description="Low complexity" evidence="1">
    <location>
        <begin position="86"/>
        <end position="104"/>
    </location>
</feature>
<feature type="region of interest" description="Disordered" evidence="1">
    <location>
        <begin position="75"/>
        <end position="104"/>
    </location>
</feature>
<dbReference type="PROSITE" id="PS51257">
    <property type="entry name" value="PROKAR_LIPOPROTEIN"/>
    <property type="match status" value="1"/>
</dbReference>
<dbReference type="AlphaFoldDB" id="A0A4S8QJR6"/>
<comment type="caution">
    <text evidence="2">The sequence shown here is derived from an EMBL/GenBank/DDBJ whole genome shotgun (WGS) entry which is preliminary data.</text>
</comment>
<protein>
    <submittedName>
        <fullName evidence="2">Uncharacterized protein</fullName>
    </submittedName>
</protein>
<dbReference type="RefSeq" id="WP_136532850.1">
    <property type="nucleotide sequence ID" value="NZ_STGY01000005.1"/>
</dbReference>
<dbReference type="EMBL" id="STGY01000005">
    <property type="protein sequence ID" value="THV43245.1"/>
    <property type="molecule type" value="Genomic_DNA"/>
</dbReference>
<reference evidence="2 3" key="2">
    <citation type="submission" date="2019-05" db="EMBL/GenBank/DDBJ databases">
        <title>Glycomyces buryatensis sp. nov.</title>
        <authorList>
            <person name="Nikitina E."/>
        </authorList>
    </citation>
    <scope>NUCLEOTIDE SEQUENCE [LARGE SCALE GENOMIC DNA]</scope>
    <source>
        <strain evidence="2 3">18</strain>
    </source>
</reference>
<evidence type="ECO:0000313" key="3">
    <source>
        <dbReference type="Proteomes" id="UP000308760"/>
    </source>
</evidence>
<sequence>MFTTRRGLLVGAAILAAAGCTETPAQIITPNADLTAALRTARSLARASESLGYSDIANDHSAHVETIEKILLPNVLPQEDAEGADPSDPAALADAETAGSTEAAESCLATDTDYALLLGEIAACRAAHAAVLA</sequence>
<name>A0A4S8QJR6_9ACTN</name>